<keyword evidence="1" id="KW-1133">Transmembrane helix</keyword>
<feature type="transmembrane region" description="Helical" evidence="1">
    <location>
        <begin position="20"/>
        <end position="41"/>
    </location>
</feature>
<evidence type="ECO:0000313" key="3">
    <source>
        <dbReference type="Proteomes" id="UP001180840"/>
    </source>
</evidence>
<dbReference type="InterPro" id="IPR015943">
    <property type="entry name" value="WD40/YVTN_repeat-like_dom_sf"/>
</dbReference>
<evidence type="ECO:0008006" key="4">
    <source>
        <dbReference type="Google" id="ProtNLM"/>
    </source>
</evidence>
<dbReference type="Proteomes" id="UP001180840">
    <property type="component" value="Unassembled WGS sequence"/>
</dbReference>
<sequence>MSRPEQATDAGPLRRERSDLIATAAIAGVVALLVAVAWFSAPVRSVELHRAEAEFVESGLPLAPPNNLTEIFSLPDAALPGVTAPVVSGGLLIASSGDTVTAHSPAGEAVWSYTRGDAPLCSLGAAWDKVVATYRSNVGCGDVVALDASTGEYAGTRSANAPADPVAISSNDRVGTVGAQRLELWRSDMVRTVEYGAVEAKQEPDLQPHEECRITSALTRTELVAVTEVCPEEPSVTWLRFQKATPEDSRAPEITGQVSIPDPDARLVAIAQEAAAVYVPGPAPTMLSFTEDGTETSRRPVAAASARPLGEDVHAAAVADLPHHMTWFDGERLYLFAPTLLGVQHIFEDAIGTGVAVGERLLYPTEAGVAVADWESGAVERVIPVDRGAYAGPVSLSALGTTVVEKRTDALVGLAVS</sequence>
<organism evidence="2 3">
    <name type="scientific">Corynebacterium guangdongense</name>
    <dbReference type="NCBI Taxonomy" id="1783348"/>
    <lineage>
        <taxon>Bacteria</taxon>
        <taxon>Bacillati</taxon>
        <taxon>Actinomycetota</taxon>
        <taxon>Actinomycetes</taxon>
        <taxon>Mycobacteriales</taxon>
        <taxon>Corynebacteriaceae</taxon>
        <taxon>Corynebacterium</taxon>
    </lineage>
</organism>
<name>A0ABU1ZVA3_9CORY</name>
<dbReference type="EMBL" id="JAVDXZ010000001">
    <property type="protein sequence ID" value="MDR7328715.1"/>
    <property type="molecule type" value="Genomic_DNA"/>
</dbReference>
<dbReference type="InterPro" id="IPR011047">
    <property type="entry name" value="Quinoprotein_ADH-like_sf"/>
</dbReference>
<dbReference type="SUPFAM" id="SSF50998">
    <property type="entry name" value="Quinoprotein alcohol dehydrogenase-like"/>
    <property type="match status" value="1"/>
</dbReference>
<reference evidence="2" key="1">
    <citation type="submission" date="2023-07" db="EMBL/GenBank/DDBJ databases">
        <title>Sequencing the genomes of 1000 actinobacteria strains.</title>
        <authorList>
            <person name="Klenk H.-P."/>
        </authorList>
    </citation>
    <scope>NUCLEOTIDE SEQUENCE</scope>
    <source>
        <strain evidence="2">DSM 107476</strain>
    </source>
</reference>
<keyword evidence="1" id="KW-0812">Transmembrane</keyword>
<proteinExistence type="predicted"/>
<evidence type="ECO:0000313" key="2">
    <source>
        <dbReference type="EMBL" id="MDR7328715.1"/>
    </source>
</evidence>
<gene>
    <name evidence="2" type="ORF">J2S39_000391</name>
</gene>
<dbReference type="RefSeq" id="WP_290197716.1">
    <property type="nucleotide sequence ID" value="NZ_CP047654.1"/>
</dbReference>
<accession>A0ABU1ZVA3</accession>
<dbReference type="Gene3D" id="2.130.10.10">
    <property type="entry name" value="YVTN repeat-like/Quinoprotein amine dehydrogenase"/>
    <property type="match status" value="1"/>
</dbReference>
<comment type="caution">
    <text evidence="2">The sequence shown here is derived from an EMBL/GenBank/DDBJ whole genome shotgun (WGS) entry which is preliminary data.</text>
</comment>
<evidence type="ECO:0000256" key="1">
    <source>
        <dbReference type="SAM" id="Phobius"/>
    </source>
</evidence>
<protein>
    <recommendedName>
        <fullName evidence="4">Secreted protein</fullName>
    </recommendedName>
</protein>
<keyword evidence="3" id="KW-1185">Reference proteome</keyword>
<keyword evidence="1" id="KW-0472">Membrane</keyword>